<accession>A0A4V6WRF6</accession>
<protein>
    <submittedName>
        <fullName evidence="2">Glycosyltransferase</fullName>
    </submittedName>
</protein>
<organism evidence="2 3">
    <name type="scientific">Sphingomonas baiyangensis</name>
    <dbReference type="NCBI Taxonomy" id="2572576"/>
    <lineage>
        <taxon>Bacteria</taxon>
        <taxon>Pseudomonadati</taxon>
        <taxon>Pseudomonadota</taxon>
        <taxon>Alphaproteobacteria</taxon>
        <taxon>Sphingomonadales</taxon>
        <taxon>Sphingomonadaceae</taxon>
        <taxon>Sphingomonas</taxon>
    </lineage>
</organism>
<dbReference type="PANTHER" id="PTHR45947">
    <property type="entry name" value="SULFOQUINOVOSYL TRANSFERASE SQD2"/>
    <property type="match status" value="1"/>
</dbReference>
<keyword evidence="2" id="KW-0808">Transferase</keyword>
<proteinExistence type="predicted"/>
<name>A0A4V6WRF6_9SPHN</name>
<dbReference type="Gene3D" id="3.40.50.2000">
    <property type="entry name" value="Glycogen Phosphorylase B"/>
    <property type="match status" value="2"/>
</dbReference>
<dbReference type="OrthoDB" id="9790710at2"/>
<keyword evidence="3" id="KW-1185">Reference proteome</keyword>
<dbReference type="InterPro" id="IPR050194">
    <property type="entry name" value="Glycosyltransferase_grp1"/>
</dbReference>
<dbReference type="SUPFAM" id="SSF53756">
    <property type="entry name" value="UDP-Glycosyltransferase/glycogen phosphorylase"/>
    <property type="match status" value="1"/>
</dbReference>
<dbReference type="Pfam" id="PF13439">
    <property type="entry name" value="Glyco_transf_4"/>
    <property type="match status" value="1"/>
</dbReference>
<dbReference type="RefSeq" id="WP_136942976.1">
    <property type="nucleotide sequence ID" value="NZ_SWKR01000002.1"/>
</dbReference>
<comment type="caution">
    <text evidence="2">The sequence shown here is derived from an EMBL/GenBank/DDBJ whole genome shotgun (WGS) entry which is preliminary data.</text>
</comment>
<evidence type="ECO:0000313" key="2">
    <source>
        <dbReference type="EMBL" id="TKD51028.1"/>
    </source>
</evidence>
<dbReference type="EMBL" id="SWKR01000002">
    <property type="protein sequence ID" value="TKD51028.1"/>
    <property type="molecule type" value="Genomic_DNA"/>
</dbReference>
<dbReference type="PANTHER" id="PTHR45947:SF3">
    <property type="entry name" value="SULFOQUINOVOSYL TRANSFERASE SQD2"/>
    <property type="match status" value="1"/>
</dbReference>
<dbReference type="AlphaFoldDB" id="A0A4V6WRF6"/>
<reference evidence="2 3" key="1">
    <citation type="submission" date="2019-04" db="EMBL/GenBank/DDBJ databases">
        <authorList>
            <person name="Yang Y."/>
            <person name="Wei D."/>
        </authorList>
    </citation>
    <scope>NUCLEOTIDE SEQUENCE [LARGE SCALE GENOMIC DNA]</scope>
    <source>
        <strain evidence="2 3">L-1-4w-11</strain>
    </source>
</reference>
<evidence type="ECO:0000313" key="3">
    <source>
        <dbReference type="Proteomes" id="UP000309138"/>
    </source>
</evidence>
<feature type="domain" description="Glycosyltransferase subfamily 4-like N-terminal" evidence="1">
    <location>
        <begin position="14"/>
        <end position="164"/>
    </location>
</feature>
<dbReference type="Proteomes" id="UP000309138">
    <property type="component" value="Unassembled WGS sequence"/>
</dbReference>
<dbReference type="InterPro" id="IPR028098">
    <property type="entry name" value="Glyco_trans_4-like_N"/>
</dbReference>
<evidence type="ECO:0000259" key="1">
    <source>
        <dbReference type="Pfam" id="PF13439"/>
    </source>
</evidence>
<gene>
    <name evidence="2" type="ORF">FBR43_09865</name>
</gene>
<dbReference type="Pfam" id="PF13692">
    <property type="entry name" value="Glyco_trans_1_4"/>
    <property type="match status" value="1"/>
</dbReference>
<dbReference type="GO" id="GO:0016757">
    <property type="term" value="F:glycosyltransferase activity"/>
    <property type="evidence" value="ECO:0007669"/>
    <property type="project" value="UniProtKB-ARBA"/>
</dbReference>
<sequence>MRRVAFVLPHFGAGGAERCVLNWLGALDRTRFSPLLMLGRREGEFLALVPRDVPVIDIGGRRALTRPLAIARRLAEHRVDIAYAATSAMNLALMAAPTRCRRIVSEHTPPEAYLAEAKWRAPRVAAMRLLYPRADAVAVPTVAIGEAVAAIVPRARTAVIANPVVQAASLPVTPPDLHADSGHIVSAGRLVAAKGYDVLIDAVALLAARGAAVTLDIHGDGPLRGALEARIAGSGAASRIRLMGHSAALGCAIAEADLFVLASRREGFGNVLIEAMAAGTPVLATRAGGPEQFIVDGVNGFLVAPGDAKVLADRIAGLLADRDARIAVRAPALVTARDYTIEASTRTFEAMIDALPARRRT</sequence>
<dbReference type="CDD" id="cd03811">
    <property type="entry name" value="GT4_GT28_WabH-like"/>
    <property type="match status" value="1"/>
</dbReference>